<evidence type="ECO:0000256" key="1">
    <source>
        <dbReference type="ARBA" id="ARBA00007274"/>
    </source>
</evidence>
<keyword evidence="3" id="KW-0012">Acyltransferase</keyword>
<dbReference type="RefSeq" id="WP_119351780.1">
    <property type="nucleotide sequence ID" value="NZ_QWET01000023.1"/>
</dbReference>
<dbReference type="InterPro" id="IPR011004">
    <property type="entry name" value="Trimer_LpxA-like_sf"/>
</dbReference>
<sequence>MTLKQLFRDFIISSFEAISFLIFSLPRHKLINPIKRTFLILQGAKIGRWVTYYPGIRIGFAKKVKLGSHVDLAWGVIITTKGGIEIGDRTLIGYRTQILSANHAIPANHERIFQSGHLSAKVTIGKDVWIGANCIILPGVSIGEGAVIAAGSVVTKNIEPFTIAGGIPAKKLKERD</sequence>
<evidence type="ECO:0000313" key="4">
    <source>
        <dbReference type="Proteomes" id="UP000266441"/>
    </source>
</evidence>
<dbReference type="Proteomes" id="UP000266441">
    <property type="component" value="Unassembled WGS sequence"/>
</dbReference>
<reference evidence="3 4" key="1">
    <citation type="journal article" date="2015" name="Int. J. Syst. Evol. Microbiol.">
        <title>Mariniphaga sediminis sp. nov., isolated from coastal sediment.</title>
        <authorList>
            <person name="Wang F.Q."/>
            <person name="Shen Q.Y."/>
            <person name="Chen G.J."/>
            <person name="Du Z.J."/>
        </authorList>
    </citation>
    <scope>NUCLEOTIDE SEQUENCE [LARGE SCALE GENOMIC DNA]</scope>
    <source>
        <strain evidence="3 4">SY21</strain>
    </source>
</reference>
<dbReference type="GO" id="GO:0008374">
    <property type="term" value="F:O-acyltransferase activity"/>
    <property type="evidence" value="ECO:0007669"/>
    <property type="project" value="TreeGrafter"/>
</dbReference>
<comment type="caution">
    <text evidence="3">The sequence shown here is derived from an EMBL/GenBank/DDBJ whole genome shotgun (WGS) entry which is preliminary data.</text>
</comment>
<keyword evidence="2 3" id="KW-0808">Transferase</keyword>
<proteinExistence type="inferred from homology"/>
<organism evidence="3 4">
    <name type="scientific">Mariniphaga sediminis</name>
    <dbReference type="NCBI Taxonomy" id="1628158"/>
    <lineage>
        <taxon>Bacteria</taxon>
        <taxon>Pseudomonadati</taxon>
        <taxon>Bacteroidota</taxon>
        <taxon>Bacteroidia</taxon>
        <taxon>Marinilabiliales</taxon>
        <taxon>Prolixibacteraceae</taxon>
        <taxon>Mariniphaga</taxon>
    </lineage>
</organism>
<dbReference type="OrthoDB" id="9812571at2"/>
<keyword evidence="4" id="KW-1185">Reference proteome</keyword>
<evidence type="ECO:0000256" key="2">
    <source>
        <dbReference type="ARBA" id="ARBA00022679"/>
    </source>
</evidence>
<dbReference type="PANTHER" id="PTHR23416:SF23">
    <property type="entry name" value="ACETYLTRANSFERASE C18B11.09C-RELATED"/>
    <property type="match status" value="1"/>
</dbReference>
<dbReference type="AlphaFoldDB" id="A0A399CW82"/>
<dbReference type="Pfam" id="PF00132">
    <property type="entry name" value="Hexapep"/>
    <property type="match status" value="1"/>
</dbReference>
<dbReference type="Gene3D" id="2.160.10.10">
    <property type="entry name" value="Hexapeptide repeat proteins"/>
    <property type="match status" value="1"/>
</dbReference>
<name>A0A399CW82_9BACT</name>
<dbReference type="CDD" id="cd04647">
    <property type="entry name" value="LbH_MAT_like"/>
    <property type="match status" value="1"/>
</dbReference>
<dbReference type="PANTHER" id="PTHR23416">
    <property type="entry name" value="SIALIC ACID SYNTHASE-RELATED"/>
    <property type="match status" value="1"/>
</dbReference>
<dbReference type="SUPFAM" id="SSF51161">
    <property type="entry name" value="Trimeric LpxA-like enzymes"/>
    <property type="match status" value="1"/>
</dbReference>
<dbReference type="InterPro" id="IPR051159">
    <property type="entry name" value="Hexapeptide_acetyltransf"/>
</dbReference>
<accession>A0A399CW82</accession>
<comment type="similarity">
    <text evidence="1">Belongs to the transferase hexapeptide repeat family.</text>
</comment>
<dbReference type="InterPro" id="IPR001451">
    <property type="entry name" value="Hexapep"/>
</dbReference>
<gene>
    <name evidence="3" type="ORF">D1164_20515</name>
</gene>
<evidence type="ECO:0000313" key="3">
    <source>
        <dbReference type="EMBL" id="RIH63238.1"/>
    </source>
</evidence>
<protein>
    <submittedName>
        <fullName evidence="3">Acyltransferase</fullName>
    </submittedName>
</protein>
<dbReference type="EMBL" id="QWET01000023">
    <property type="protein sequence ID" value="RIH63238.1"/>
    <property type="molecule type" value="Genomic_DNA"/>
</dbReference>
<dbReference type="GO" id="GO:0005829">
    <property type="term" value="C:cytosol"/>
    <property type="evidence" value="ECO:0007669"/>
    <property type="project" value="TreeGrafter"/>
</dbReference>